<protein>
    <submittedName>
        <fullName evidence="2">Uncharacterized protein</fullName>
    </submittedName>
</protein>
<dbReference type="OrthoDB" id="129298at2759"/>
<accession>A0A6A3LXM5</accession>
<dbReference type="EMBL" id="QXFV01000717">
    <property type="protein sequence ID" value="KAE9029160.1"/>
    <property type="molecule type" value="Genomic_DNA"/>
</dbReference>
<dbReference type="Proteomes" id="UP000434957">
    <property type="component" value="Unassembled WGS sequence"/>
</dbReference>
<keyword evidence="6" id="KW-1185">Reference proteome</keyword>
<evidence type="ECO:0000313" key="6">
    <source>
        <dbReference type="Proteomes" id="UP000434957"/>
    </source>
</evidence>
<reference evidence="5 7" key="1">
    <citation type="submission" date="2018-09" db="EMBL/GenBank/DDBJ databases">
        <title>Genomic investigation of the strawberry pathogen Phytophthora fragariae indicates pathogenicity is determined by transcriptional variation in three key races.</title>
        <authorList>
            <person name="Adams T.M."/>
            <person name="Armitage A.D."/>
            <person name="Sobczyk M.K."/>
            <person name="Bates H.J."/>
            <person name="Dunwell J.M."/>
            <person name="Nellist C.F."/>
            <person name="Harrison R.J."/>
        </authorList>
    </citation>
    <scope>NUCLEOTIDE SEQUENCE [LARGE SCALE GENOMIC DNA]</scope>
    <source>
        <strain evidence="3 5">SCRP249</strain>
        <strain evidence="2 7">SCRP324</strain>
        <strain evidence="4 6">SCRP333</strain>
    </source>
</reference>
<dbReference type="EMBL" id="QXFT01000736">
    <property type="protein sequence ID" value="KAE9336877.1"/>
    <property type="molecule type" value="Genomic_DNA"/>
</dbReference>
<feature type="region of interest" description="Disordered" evidence="1">
    <location>
        <begin position="258"/>
        <end position="348"/>
    </location>
</feature>
<feature type="region of interest" description="Disordered" evidence="1">
    <location>
        <begin position="115"/>
        <end position="147"/>
    </location>
</feature>
<feature type="compositionally biased region" description="Acidic residues" evidence="1">
    <location>
        <begin position="271"/>
        <end position="282"/>
    </location>
</feature>
<gene>
    <name evidence="3" type="ORF">PR001_g11569</name>
    <name evidence="2" type="ORF">PR002_g11868</name>
    <name evidence="4" type="ORF">PR003_g12283</name>
</gene>
<organism evidence="2 7">
    <name type="scientific">Phytophthora rubi</name>
    <dbReference type="NCBI Taxonomy" id="129364"/>
    <lineage>
        <taxon>Eukaryota</taxon>
        <taxon>Sar</taxon>
        <taxon>Stramenopiles</taxon>
        <taxon>Oomycota</taxon>
        <taxon>Peronosporomycetes</taxon>
        <taxon>Peronosporales</taxon>
        <taxon>Peronosporaceae</taxon>
        <taxon>Phytophthora</taxon>
    </lineage>
</organism>
<dbReference type="AlphaFoldDB" id="A0A6A3LXM5"/>
<proteinExistence type="predicted"/>
<evidence type="ECO:0000313" key="7">
    <source>
        <dbReference type="Proteomes" id="UP000435112"/>
    </source>
</evidence>
<name>A0A6A3LXM5_9STRA</name>
<sequence>MSRPPRYSRRHFDWGEPVGADGSIPLDILMEWLRDNRTLVRRSSNLYETVNYPCLQLNHCGVKCTADNIIREFDCLTMTAWKSREVVTGPMYTSDLFDMYFDGQNPDLVHRHREKHIRTRDEGHAPAVEESSRDTPSRPRLNWLSPGPGGGRSLMQILVDWFPGNYETFAESQKEAKSVMLKQLCEEMVSAGHCHCTAENTSRKIQGIVSEWHKETNGCHRSEAFNRYHDFFVNFFSGYENERASLASENDDEAMDVDMENESGSSSAASENDDEAMDADVDNESRNSSAASEITDENMDSSMVCAVETEDQTRRQEAPPADAATEGGPPPRAANPPSIATGPSSRDEVERIAALLRERQDLEQRGIPKEVLDSLLPLPRV</sequence>
<comment type="caution">
    <text evidence="2">The sequence shown here is derived from an EMBL/GenBank/DDBJ whole genome shotgun (WGS) entry which is preliminary data.</text>
</comment>
<dbReference type="EMBL" id="QXFU01000725">
    <property type="protein sequence ID" value="KAE9022880.1"/>
    <property type="molecule type" value="Genomic_DNA"/>
</dbReference>
<dbReference type="Proteomes" id="UP000429607">
    <property type="component" value="Unassembled WGS sequence"/>
</dbReference>
<evidence type="ECO:0000313" key="2">
    <source>
        <dbReference type="EMBL" id="KAE9022880.1"/>
    </source>
</evidence>
<evidence type="ECO:0000313" key="5">
    <source>
        <dbReference type="Proteomes" id="UP000429607"/>
    </source>
</evidence>
<evidence type="ECO:0000313" key="3">
    <source>
        <dbReference type="EMBL" id="KAE9029160.1"/>
    </source>
</evidence>
<dbReference type="Proteomes" id="UP000435112">
    <property type="component" value="Unassembled WGS sequence"/>
</dbReference>
<evidence type="ECO:0000256" key="1">
    <source>
        <dbReference type="SAM" id="MobiDB-lite"/>
    </source>
</evidence>
<evidence type="ECO:0000313" key="4">
    <source>
        <dbReference type="EMBL" id="KAE9336877.1"/>
    </source>
</evidence>